<organism evidence="2 3">
    <name type="scientific">Sulfobacillus acidophilus</name>
    <dbReference type="NCBI Taxonomy" id="53633"/>
    <lineage>
        <taxon>Bacteria</taxon>
        <taxon>Bacillati</taxon>
        <taxon>Bacillota</taxon>
        <taxon>Clostridia</taxon>
        <taxon>Eubacteriales</taxon>
        <taxon>Clostridiales Family XVII. Incertae Sedis</taxon>
        <taxon>Sulfobacillus</taxon>
    </lineage>
</organism>
<keyword evidence="3" id="KW-1185">Reference proteome</keyword>
<dbReference type="SUPFAM" id="SSF53244">
    <property type="entry name" value="MurD-like peptide ligases, peptide-binding domain"/>
    <property type="match status" value="1"/>
</dbReference>
<dbReference type="InterPro" id="IPR036615">
    <property type="entry name" value="Mur_ligase_C_dom_sf"/>
</dbReference>
<accession>A0ABS3AWP7</accession>
<proteinExistence type="predicted"/>
<dbReference type="EMBL" id="JAFITA010000022">
    <property type="protein sequence ID" value="MBN4077493.1"/>
    <property type="molecule type" value="Genomic_DNA"/>
</dbReference>
<evidence type="ECO:0000313" key="3">
    <source>
        <dbReference type="Proteomes" id="UP000765003"/>
    </source>
</evidence>
<feature type="non-terminal residue" evidence="2">
    <location>
        <position position="1"/>
    </location>
</feature>
<name>A0ABS3AWP7_9FIRM</name>
<dbReference type="InterPro" id="IPR004101">
    <property type="entry name" value="Mur_ligase_C"/>
</dbReference>
<dbReference type="Proteomes" id="UP000765003">
    <property type="component" value="Unassembled WGS sequence"/>
</dbReference>
<comment type="caution">
    <text evidence="2">The sequence shown here is derived from an EMBL/GenBank/DDBJ whole genome shotgun (WGS) entry which is preliminary data.</text>
</comment>
<gene>
    <name evidence="2" type="ORF">JYT19_01130</name>
</gene>
<feature type="domain" description="Mur ligase C-terminal" evidence="1">
    <location>
        <begin position="15"/>
        <end position="140"/>
    </location>
</feature>
<protein>
    <recommendedName>
        <fullName evidence="1">Mur ligase C-terminal domain-containing protein</fullName>
    </recommendedName>
</protein>
<reference evidence="2" key="1">
    <citation type="submission" date="2021-02" db="EMBL/GenBank/DDBJ databases">
        <title>Activity-based single-cell genomes from oceanic crustal fluid captures similar information to metagenomic and metatranscriptomic surveys with orders of magnitude less sampling.</title>
        <authorList>
            <person name="D'Angelo T.S."/>
            <person name="Orcutt B.N."/>
        </authorList>
    </citation>
    <scope>NUCLEOTIDE SEQUENCE [LARGE SCALE GENOMIC DNA]</scope>
    <source>
        <strain evidence="2">AH-315-E05</strain>
    </source>
</reference>
<evidence type="ECO:0000313" key="2">
    <source>
        <dbReference type="EMBL" id="MBN4077493.1"/>
    </source>
</evidence>
<sequence length="163" mass="18341">LHEHKSAILKMSHKGRFELISKNPHILLDGAHNQHALEELIRSIKKDECLSNKKMIVLFGATKGHNLAKMLQTLCIENENFDSIIFTKSKSPRSLCAQEIYDEAKKQSLINTDCIESPKCALEKAISQLGNGKFILVTGSLYLVGQIRAMLKNMPSDDDFPMF</sequence>
<dbReference type="Pfam" id="PF02875">
    <property type="entry name" value="Mur_ligase_C"/>
    <property type="match status" value="1"/>
</dbReference>
<evidence type="ECO:0000259" key="1">
    <source>
        <dbReference type="Pfam" id="PF02875"/>
    </source>
</evidence>
<dbReference type="Gene3D" id="3.90.190.20">
    <property type="entry name" value="Mur ligase, C-terminal domain"/>
    <property type="match status" value="1"/>
</dbReference>